<dbReference type="Gene3D" id="3.40.50.150">
    <property type="entry name" value="Vaccinia Virus protein VP39"/>
    <property type="match status" value="1"/>
</dbReference>
<evidence type="ECO:0000256" key="6">
    <source>
        <dbReference type="SAM" id="MobiDB-lite"/>
    </source>
</evidence>
<feature type="binding site" evidence="5">
    <location>
        <position position="90"/>
    </location>
    <ligand>
        <name>S-adenosyl-L-methionine</name>
        <dbReference type="ChEBI" id="CHEBI:59789"/>
    </ligand>
</feature>
<dbReference type="PANTHER" id="PTHR22808:SF1">
    <property type="entry name" value="RNA CYTOSINE-C(5)-METHYLTRANSFERASE NSUN2-RELATED"/>
    <property type="match status" value="1"/>
</dbReference>
<dbReference type="InterPro" id="IPR023267">
    <property type="entry name" value="RCMT"/>
</dbReference>
<reference evidence="8" key="1">
    <citation type="submission" date="2021-02" db="EMBL/GenBank/DDBJ databases">
        <authorList>
            <person name="Dougan E. K."/>
            <person name="Rhodes N."/>
            <person name="Thang M."/>
            <person name="Chan C."/>
        </authorList>
    </citation>
    <scope>NUCLEOTIDE SEQUENCE</scope>
</reference>
<comment type="caution">
    <text evidence="8">The sequence shown here is derived from an EMBL/GenBank/DDBJ whole genome shotgun (WGS) entry which is preliminary data.</text>
</comment>
<dbReference type="PROSITE" id="PS51686">
    <property type="entry name" value="SAM_MT_RSMB_NOP"/>
    <property type="match status" value="1"/>
</dbReference>
<name>A0A812NUA1_9DINO</name>
<evidence type="ECO:0000256" key="2">
    <source>
        <dbReference type="ARBA" id="ARBA00022679"/>
    </source>
</evidence>
<keyword evidence="3 5" id="KW-0949">S-adenosyl-L-methionine</keyword>
<dbReference type="InterPro" id="IPR049560">
    <property type="entry name" value="MeTrfase_RsmB-F_NOP2_cat"/>
</dbReference>
<dbReference type="Proteomes" id="UP000601435">
    <property type="component" value="Unassembled WGS sequence"/>
</dbReference>
<dbReference type="OrthoDB" id="6093671at2759"/>
<dbReference type="InterPro" id="IPR001678">
    <property type="entry name" value="MeTrfase_RsmB-F_NOP2_dom"/>
</dbReference>
<feature type="domain" description="SAM-dependent MTase RsmB/NOP-type" evidence="7">
    <location>
        <begin position="1"/>
        <end position="272"/>
    </location>
</feature>
<dbReference type="AlphaFoldDB" id="A0A812NUA1"/>
<dbReference type="Pfam" id="PF01189">
    <property type="entry name" value="Methyltr_RsmB-F"/>
    <property type="match status" value="1"/>
</dbReference>
<dbReference type="SUPFAM" id="SSF53335">
    <property type="entry name" value="S-adenosyl-L-methionine-dependent methyltransferases"/>
    <property type="match status" value="1"/>
</dbReference>
<feature type="active site" description="Nucleophile" evidence="5">
    <location>
        <position position="159"/>
    </location>
</feature>
<evidence type="ECO:0000256" key="4">
    <source>
        <dbReference type="ARBA" id="ARBA00022884"/>
    </source>
</evidence>
<keyword evidence="9" id="KW-1185">Reference proteome</keyword>
<dbReference type="GO" id="GO:0001510">
    <property type="term" value="P:RNA methylation"/>
    <property type="evidence" value="ECO:0007669"/>
    <property type="project" value="InterPro"/>
</dbReference>
<keyword evidence="2 5" id="KW-0808">Transferase</keyword>
<keyword evidence="1 5" id="KW-0489">Methyltransferase</keyword>
<comment type="similarity">
    <text evidence="5">Belongs to the class I-like SAM-binding methyltransferase superfamily. RsmB/NOP family.</text>
</comment>
<feature type="region of interest" description="Disordered" evidence="6">
    <location>
        <begin position="280"/>
        <end position="300"/>
    </location>
</feature>
<evidence type="ECO:0000313" key="8">
    <source>
        <dbReference type="EMBL" id="CAE7314887.1"/>
    </source>
</evidence>
<accession>A0A812NUA1</accession>
<proteinExistence type="inferred from homology"/>
<dbReference type="EMBL" id="CAJNJA010013179">
    <property type="protein sequence ID" value="CAE7314887.1"/>
    <property type="molecule type" value="Genomic_DNA"/>
</dbReference>
<dbReference type="PANTHER" id="PTHR22808">
    <property type="entry name" value="NCL1 YEAST -RELATED NOL1/NOP2/FMU SUN DOMAIN-CONTAINING"/>
    <property type="match status" value="1"/>
</dbReference>
<evidence type="ECO:0000256" key="1">
    <source>
        <dbReference type="ARBA" id="ARBA00022603"/>
    </source>
</evidence>
<sequence>MRSIRCFPKYEDLRSEALRRFREALMTRGVDETTVVLRWRDQDGLQFTIHGKGDGEGLLVANDYSRPRAVVVAQRCRRRGKQGLMVTNCDGRKFPSLRRRNGYKIKKVLVDAPCSGDGTLRKNPGNWRTWCVGEALTLHTLQVGFECLEAGGRLVYSTCSLNPIEDEAVVAALLKEFPSAAVESWEDAREGREFQEGLTTWKVPDMHFERTGEMYSSFAELSASSEPQKWALESMFPPSDSVAEQLRKCRRVLPTSPQAHHGGFFVAVLSKQSGTATAAAATVPPAENEEMQPVRPRRAAPQPPLGLFLGLPEEVRRDIEDYWGLYSSDMAAEVGVKRFPSEQLRLNALGQVVLTTRMLSQCSIGKKVQLPIVEAACTMFPSALSRLPFDEAVPLLAECATKHVQQLTTTQFRQLLEEPYDGEEADEEEARADPFLATCHSSGALFAVVAT</sequence>
<dbReference type="InterPro" id="IPR029063">
    <property type="entry name" value="SAM-dependent_MTases_sf"/>
</dbReference>
<protein>
    <submittedName>
        <fullName evidence="8">Nsun2 protein</fullName>
    </submittedName>
</protein>
<evidence type="ECO:0000256" key="5">
    <source>
        <dbReference type="PROSITE-ProRule" id="PRU01023"/>
    </source>
</evidence>
<feature type="binding site" evidence="5">
    <location>
        <position position="63"/>
    </location>
    <ligand>
        <name>S-adenosyl-L-methionine</name>
        <dbReference type="ChEBI" id="CHEBI:59789"/>
    </ligand>
</feature>
<feature type="binding site" evidence="5">
    <location>
        <position position="111"/>
    </location>
    <ligand>
        <name>S-adenosyl-L-methionine</name>
        <dbReference type="ChEBI" id="CHEBI:59789"/>
    </ligand>
</feature>
<feature type="non-terminal residue" evidence="8">
    <location>
        <position position="451"/>
    </location>
</feature>
<evidence type="ECO:0000313" key="9">
    <source>
        <dbReference type="Proteomes" id="UP000601435"/>
    </source>
</evidence>
<keyword evidence="4 5" id="KW-0694">RNA-binding</keyword>
<organism evidence="8 9">
    <name type="scientific">Symbiodinium necroappetens</name>
    <dbReference type="NCBI Taxonomy" id="1628268"/>
    <lineage>
        <taxon>Eukaryota</taxon>
        <taxon>Sar</taxon>
        <taxon>Alveolata</taxon>
        <taxon>Dinophyceae</taxon>
        <taxon>Suessiales</taxon>
        <taxon>Symbiodiniaceae</taxon>
        <taxon>Symbiodinium</taxon>
    </lineage>
</organism>
<evidence type="ECO:0000259" key="7">
    <source>
        <dbReference type="PROSITE" id="PS51686"/>
    </source>
</evidence>
<dbReference type="GO" id="GO:0003723">
    <property type="term" value="F:RNA binding"/>
    <property type="evidence" value="ECO:0007669"/>
    <property type="project" value="UniProtKB-UniRule"/>
</dbReference>
<dbReference type="GO" id="GO:0008173">
    <property type="term" value="F:RNA methyltransferase activity"/>
    <property type="evidence" value="ECO:0007669"/>
    <property type="project" value="InterPro"/>
</dbReference>
<evidence type="ECO:0000256" key="3">
    <source>
        <dbReference type="ARBA" id="ARBA00022691"/>
    </source>
</evidence>
<dbReference type="PRINTS" id="PR02008">
    <property type="entry name" value="RCMTFAMILY"/>
</dbReference>
<gene>
    <name evidence="8" type="primary">nsun2</name>
    <name evidence="8" type="ORF">SNEC2469_LOCUS7843</name>
</gene>
<comment type="caution">
    <text evidence="5">Lacks conserved residue(s) required for the propagation of feature annotation.</text>
</comment>